<dbReference type="EMBL" id="BABT02000062">
    <property type="protein sequence ID" value="GAA95569.1"/>
    <property type="molecule type" value="Genomic_DNA"/>
</dbReference>
<evidence type="ECO:0000313" key="1">
    <source>
        <dbReference type="EMBL" id="GAA95569.1"/>
    </source>
</evidence>
<dbReference type="OrthoDB" id="5277092at2759"/>
<proteinExistence type="predicted"/>
<name>G7DYA9_MIXOS</name>
<protein>
    <submittedName>
        <fullName evidence="1">Uncharacterized protein</fullName>
    </submittedName>
</protein>
<organism evidence="1 2">
    <name type="scientific">Mixia osmundae (strain CBS 9802 / IAM 14324 / JCM 22182 / KY 12970)</name>
    <dbReference type="NCBI Taxonomy" id="764103"/>
    <lineage>
        <taxon>Eukaryota</taxon>
        <taxon>Fungi</taxon>
        <taxon>Dikarya</taxon>
        <taxon>Basidiomycota</taxon>
        <taxon>Pucciniomycotina</taxon>
        <taxon>Mixiomycetes</taxon>
        <taxon>Mixiales</taxon>
        <taxon>Mixiaceae</taxon>
        <taxon>Mixia</taxon>
    </lineage>
</organism>
<reference evidence="1 2" key="1">
    <citation type="journal article" date="2011" name="J. Gen. Appl. Microbiol.">
        <title>Draft genome sequencing of the enigmatic basidiomycete Mixia osmundae.</title>
        <authorList>
            <person name="Nishida H."/>
            <person name="Nagatsuka Y."/>
            <person name="Sugiyama J."/>
        </authorList>
    </citation>
    <scope>NUCLEOTIDE SEQUENCE [LARGE SCALE GENOMIC DNA]</scope>
    <source>
        <strain evidence="2">CBS 9802 / IAM 14324 / JCM 22182 / KY 12970</strain>
    </source>
</reference>
<dbReference type="Proteomes" id="UP000009131">
    <property type="component" value="Unassembled WGS sequence"/>
</dbReference>
<reference evidence="1 2" key="2">
    <citation type="journal article" date="2012" name="Open Biol.">
        <title>Characteristics of nucleosomes and linker DNA regions on the genome of the basidiomycete Mixia osmundae revealed by mono- and dinucleosome mapping.</title>
        <authorList>
            <person name="Nishida H."/>
            <person name="Kondo S."/>
            <person name="Matsumoto T."/>
            <person name="Suzuki Y."/>
            <person name="Yoshikawa H."/>
            <person name="Taylor T.D."/>
            <person name="Sugiyama J."/>
        </authorList>
    </citation>
    <scope>NUCLEOTIDE SEQUENCE [LARGE SCALE GENOMIC DNA]</scope>
    <source>
        <strain evidence="2">CBS 9802 / IAM 14324 / JCM 22182 / KY 12970</strain>
    </source>
</reference>
<accession>G7DYA9</accession>
<sequence>MAADLDRKGVESFVRSVPMQGLVTFDSERDAKVAKLCRLSSSGQRECNEVALHSRQLFEHLTKLGFFCTSPIDPSKTEIECRRIAKAPVTSL</sequence>
<evidence type="ECO:0000313" key="2">
    <source>
        <dbReference type="Proteomes" id="UP000009131"/>
    </source>
</evidence>
<dbReference type="eggNOG" id="ENOG502SEQJ">
    <property type="taxonomic scope" value="Eukaryota"/>
</dbReference>
<comment type="caution">
    <text evidence="1">The sequence shown here is derived from an EMBL/GenBank/DDBJ whole genome shotgun (WGS) entry which is preliminary data.</text>
</comment>
<dbReference type="HOGENOM" id="CLU_150191_1_0_1"/>
<keyword evidence="2" id="KW-1185">Reference proteome</keyword>
<gene>
    <name evidence="1" type="primary">Mo02224</name>
    <name evidence="1" type="ORF">E5Q_02224</name>
</gene>
<dbReference type="AlphaFoldDB" id="G7DYA9"/>
<dbReference type="RefSeq" id="XP_014570072.1">
    <property type="nucleotide sequence ID" value="XM_014714586.1"/>
</dbReference>
<dbReference type="InParanoid" id="G7DYA9"/>